<evidence type="ECO:0000313" key="23">
    <source>
        <dbReference type="Proteomes" id="UP000597762"/>
    </source>
</evidence>
<keyword evidence="16" id="KW-1015">Disulfide bond</keyword>
<keyword evidence="11" id="KW-0256">Endoplasmic reticulum</keyword>
<evidence type="ECO:0000256" key="13">
    <source>
        <dbReference type="ARBA" id="ARBA00022989"/>
    </source>
</evidence>
<dbReference type="EMBL" id="CAHIKZ030001908">
    <property type="protein sequence ID" value="CAE1277115.1"/>
    <property type="molecule type" value="Genomic_DNA"/>
</dbReference>
<dbReference type="InterPro" id="IPR003406">
    <property type="entry name" value="Glyco_trans_14"/>
</dbReference>
<organism evidence="22 23">
    <name type="scientific">Acanthosepion pharaonis</name>
    <name type="common">Pharaoh cuttlefish</name>
    <name type="synonym">Sepia pharaonis</name>
    <dbReference type="NCBI Taxonomy" id="158019"/>
    <lineage>
        <taxon>Eukaryota</taxon>
        <taxon>Metazoa</taxon>
        <taxon>Spiralia</taxon>
        <taxon>Lophotrochozoa</taxon>
        <taxon>Mollusca</taxon>
        <taxon>Cephalopoda</taxon>
        <taxon>Coleoidea</taxon>
        <taxon>Decapodiformes</taxon>
        <taxon>Sepiida</taxon>
        <taxon>Sepiina</taxon>
        <taxon>Sepiidae</taxon>
        <taxon>Acanthosepion</taxon>
    </lineage>
</organism>
<comment type="pathway">
    <text evidence="4">Glycan metabolism; heparan sulfate biosynthesis.</text>
</comment>
<evidence type="ECO:0000259" key="21">
    <source>
        <dbReference type="Pfam" id="PF12529"/>
    </source>
</evidence>
<dbReference type="PANTHER" id="PTHR46025">
    <property type="entry name" value="XYLOSYLTRANSFERASE OXT"/>
    <property type="match status" value="1"/>
</dbReference>
<keyword evidence="10" id="KW-0479">Metal-binding</keyword>
<evidence type="ECO:0000256" key="18">
    <source>
        <dbReference type="ARBA" id="ARBA00042865"/>
    </source>
</evidence>
<protein>
    <recommendedName>
        <fullName evidence="6">protein xylosyltransferase</fullName>
        <ecNumber evidence="6">2.4.2.26</ecNumber>
    </recommendedName>
    <alternativeName>
        <fullName evidence="18">Peptide O-xylosyltransferase</fullName>
    </alternativeName>
</protein>
<evidence type="ECO:0000256" key="8">
    <source>
        <dbReference type="ARBA" id="ARBA00022679"/>
    </source>
</evidence>
<evidence type="ECO:0000256" key="3">
    <source>
        <dbReference type="ARBA" id="ARBA00004840"/>
    </source>
</evidence>
<comment type="caution">
    <text evidence="22">The sequence shown here is derived from an EMBL/GenBank/DDBJ whole genome shotgun (WGS) entry which is preliminary data.</text>
</comment>
<feature type="region of interest" description="Disordered" evidence="20">
    <location>
        <begin position="472"/>
        <end position="492"/>
    </location>
</feature>
<dbReference type="GO" id="GO:0030158">
    <property type="term" value="F:protein xylosyltransferase activity"/>
    <property type="evidence" value="ECO:0007669"/>
    <property type="project" value="UniProtKB-EC"/>
</dbReference>
<comment type="similarity">
    <text evidence="5">Belongs to the glycosyltransferase 14 family. XylT subfamily.</text>
</comment>
<keyword evidence="7 22" id="KW-0328">Glycosyltransferase</keyword>
<dbReference type="GO" id="GO:0050650">
    <property type="term" value="P:chondroitin sulfate proteoglycan biosynthetic process"/>
    <property type="evidence" value="ECO:0007669"/>
    <property type="project" value="TreeGrafter"/>
</dbReference>
<evidence type="ECO:0000256" key="20">
    <source>
        <dbReference type="SAM" id="MobiDB-lite"/>
    </source>
</evidence>
<evidence type="ECO:0000256" key="5">
    <source>
        <dbReference type="ARBA" id="ARBA00010195"/>
    </source>
</evidence>
<evidence type="ECO:0000256" key="12">
    <source>
        <dbReference type="ARBA" id="ARBA00022968"/>
    </source>
</evidence>
<dbReference type="AlphaFoldDB" id="A0A812CRK9"/>
<dbReference type="Proteomes" id="UP000597762">
    <property type="component" value="Unassembled WGS sequence"/>
</dbReference>
<keyword evidence="14" id="KW-0333">Golgi apparatus</keyword>
<gene>
    <name evidence="22" type="ORF">SPHA_40428</name>
</gene>
<evidence type="ECO:0000256" key="10">
    <source>
        <dbReference type="ARBA" id="ARBA00022723"/>
    </source>
</evidence>
<dbReference type="InterPro" id="IPR024448">
    <property type="entry name" value="XylT_C"/>
</dbReference>
<comment type="catalytic activity">
    <reaction evidence="19">
        <text>UDP-alpha-D-xylose + L-seryl-[protein] = 3-O-(beta-D-xylosyl)-L-seryl-[protein] + UDP + H(+)</text>
        <dbReference type="Rhea" id="RHEA:50192"/>
        <dbReference type="Rhea" id="RHEA-COMP:9863"/>
        <dbReference type="Rhea" id="RHEA-COMP:12567"/>
        <dbReference type="ChEBI" id="CHEBI:15378"/>
        <dbReference type="ChEBI" id="CHEBI:29999"/>
        <dbReference type="ChEBI" id="CHEBI:57632"/>
        <dbReference type="ChEBI" id="CHEBI:58223"/>
        <dbReference type="ChEBI" id="CHEBI:132085"/>
        <dbReference type="EC" id="2.4.2.26"/>
    </reaction>
</comment>
<evidence type="ECO:0000256" key="9">
    <source>
        <dbReference type="ARBA" id="ARBA00022692"/>
    </source>
</evidence>
<dbReference type="GO" id="GO:0005789">
    <property type="term" value="C:endoplasmic reticulum membrane"/>
    <property type="evidence" value="ECO:0007669"/>
    <property type="project" value="UniProtKB-SubCell"/>
</dbReference>
<keyword evidence="17" id="KW-0325">Glycoprotein</keyword>
<name>A0A812CRK9_ACAPH</name>
<evidence type="ECO:0000256" key="15">
    <source>
        <dbReference type="ARBA" id="ARBA00023136"/>
    </source>
</evidence>
<evidence type="ECO:0000256" key="14">
    <source>
        <dbReference type="ARBA" id="ARBA00023034"/>
    </source>
</evidence>
<dbReference type="Pfam" id="PF02485">
    <property type="entry name" value="Branch"/>
    <property type="match status" value="1"/>
</dbReference>
<accession>A0A812CRK9</accession>
<evidence type="ECO:0000256" key="16">
    <source>
        <dbReference type="ARBA" id="ARBA00023157"/>
    </source>
</evidence>
<sequence>MAETHPGSSRNKAWIKLSLSVKIIYGVWVQGIFQLASELKSGSDWIGIHRDFCEYLVHSDDELVTGLKRFYEFTLLPAESFFHTVLQNSKFCGMFVDNNLRITNWRRKLGCKCQYKHIVDWCGCSPNVFKSSDLHRLMNMDEKPIFFARKFEPVVNQDIINSVDTYLFGYSNQAYPGFNSYWQNDYHHLDKKTKVDDAYRTFFFFFHSNSTQHILENDPQSDHFHGILVKYSAELTSMGRVYTLESHVHPKSFYYVYNSGEIMGRLQGLEVGTDFDPKELIFRNHGQLMGPYSNIALRHSWGHGNEVAVSVAWIDPSNVIAASFDMKIPPGLHVSAHKPQFKKPLRPGIWTIKVFHKWETFAEVKFLVVPLTFYQERPITVSETYASHNGPQGQYLNKDFDFSEFQKLLKIENITEAETNARVNGRKIGKDLENWVDSLTKEFWHIQNHCVLEKLIPNCPVLERCRDTAWSSMSPDTKSEITSVDGSTGYLR</sequence>
<keyword evidence="23" id="KW-1185">Reference proteome</keyword>
<keyword evidence="13" id="KW-1133">Transmembrane helix</keyword>
<evidence type="ECO:0000256" key="7">
    <source>
        <dbReference type="ARBA" id="ARBA00022676"/>
    </source>
</evidence>
<evidence type="ECO:0000256" key="17">
    <source>
        <dbReference type="ARBA" id="ARBA00023180"/>
    </source>
</evidence>
<dbReference type="InterPro" id="IPR043538">
    <property type="entry name" value="XYLT"/>
</dbReference>
<comment type="pathway">
    <text evidence="3">Glycan metabolism; chondroitin sulfate biosynthesis.</text>
</comment>
<evidence type="ECO:0000256" key="11">
    <source>
        <dbReference type="ARBA" id="ARBA00022824"/>
    </source>
</evidence>
<keyword evidence="15" id="KW-0472">Membrane</keyword>
<evidence type="ECO:0000256" key="4">
    <source>
        <dbReference type="ARBA" id="ARBA00005093"/>
    </source>
</evidence>
<dbReference type="GO" id="GO:0015012">
    <property type="term" value="P:heparan sulfate proteoglycan biosynthetic process"/>
    <property type="evidence" value="ECO:0007669"/>
    <property type="project" value="UniProtKB-UniPathway"/>
</dbReference>
<keyword evidence="8 22" id="KW-0808">Transferase</keyword>
<feature type="domain" description="Xylosyltransferase C-terminal" evidence="21">
    <location>
        <begin position="164"/>
        <end position="322"/>
    </location>
</feature>
<dbReference type="GO" id="GO:0000139">
    <property type="term" value="C:Golgi membrane"/>
    <property type="evidence" value="ECO:0007669"/>
    <property type="project" value="UniProtKB-SubCell"/>
</dbReference>
<evidence type="ECO:0000256" key="1">
    <source>
        <dbReference type="ARBA" id="ARBA00004323"/>
    </source>
</evidence>
<dbReference type="EC" id="2.4.2.26" evidence="6"/>
<evidence type="ECO:0000256" key="6">
    <source>
        <dbReference type="ARBA" id="ARBA00011972"/>
    </source>
</evidence>
<evidence type="ECO:0000256" key="2">
    <source>
        <dbReference type="ARBA" id="ARBA00004648"/>
    </source>
</evidence>
<proteinExistence type="inferred from homology"/>
<reference evidence="22" key="1">
    <citation type="submission" date="2021-01" db="EMBL/GenBank/DDBJ databases">
        <authorList>
            <person name="Li R."/>
            <person name="Bekaert M."/>
        </authorList>
    </citation>
    <scope>NUCLEOTIDE SEQUENCE</scope>
    <source>
        <strain evidence="22">Farmed</strain>
    </source>
</reference>
<dbReference type="PANTHER" id="PTHR46025:SF3">
    <property type="entry name" value="XYLOSYLTRANSFERASE OXT"/>
    <property type="match status" value="1"/>
</dbReference>
<dbReference type="UniPathway" id="UPA00756"/>
<feature type="compositionally biased region" description="Polar residues" evidence="20">
    <location>
        <begin position="472"/>
        <end position="486"/>
    </location>
</feature>
<dbReference type="OrthoDB" id="2019572at2759"/>
<evidence type="ECO:0000313" key="22">
    <source>
        <dbReference type="EMBL" id="CAE1277115.1"/>
    </source>
</evidence>
<keyword evidence="12" id="KW-0735">Signal-anchor</keyword>
<dbReference type="UniPathway" id="UPA00755"/>
<dbReference type="Pfam" id="PF12529">
    <property type="entry name" value="Xylo_C"/>
    <property type="match status" value="1"/>
</dbReference>
<dbReference type="GO" id="GO:0046872">
    <property type="term" value="F:metal ion binding"/>
    <property type="evidence" value="ECO:0007669"/>
    <property type="project" value="UniProtKB-KW"/>
</dbReference>
<comment type="subcellular location">
    <subcellularLocation>
        <location evidence="2">Endoplasmic reticulum membrane</location>
        <topology evidence="2">Single-pass type II membrane protein</topology>
    </subcellularLocation>
    <subcellularLocation>
        <location evidence="1">Golgi apparatus membrane</location>
        <topology evidence="1">Single-pass type II membrane protein</topology>
    </subcellularLocation>
</comment>
<evidence type="ECO:0000256" key="19">
    <source>
        <dbReference type="ARBA" id="ARBA00047847"/>
    </source>
</evidence>
<keyword evidence="9" id="KW-0812">Transmembrane</keyword>